<feature type="transmembrane region" description="Helical" evidence="11">
    <location>
        <begin position="23"/>
        <end position="43"/>
    </location>
</feature>
<keyword evidence="7 11" id="KW-1133">Transmembrane helix</keyword>
<feature type="transmembrane region" description="Helical" evidence="11">
    <location>
        <begin position="55"/>
        <end position="72"/>
    </location>
</feature>
<evidence type="ECO:0000256" key="5">
    <source>
        <dbReference type="ARBA" id="ARBA00022692"/>
    </source>
</evidence>
<keyword evidence="4" id="KW-0716">Sensory transduction</keyword>
<dbReference type="SUPFAM" id="SSF81321">
    <property type="entry name" value="Family A G protein-coupled receptor-like"/>
    <property type="match status" value="1"/>
</dbReference>
<feature type="transmembrane region" description="Helical" evidence="11">
    <location>
        <begin position="216"/>
        <end position="237"/>
    </location>
</feature>
<keyword evidence="8" id="KW-0157">Chromophore</keyword>
<organism evidence="12 13">
    <name type="scientific">Hymenobacter caeli</name>
    <dbReference type="NCBI Taxonomy" id="2735894"/>
    <lineage>
        <taxon>Bacteria</taxon>
        <taxon>Pseudomonadati</taxon>
        <taxon>Bacteroidota</taxon>
        <taxon>Cytophagia</taxon>
        <taxon>Cytophagales</taxon>
        <taxon>Hymenobacteraceae</taxon>
        <taxon>Hymenobacter</taxon>
    </lineage>
</organism>
<name>A0ABX2FPZ3_9BACT</name>
<feature type="transmembrane region" description="Helical" evidence="11">
    <location>
        <begin position="183"/>
        <end position="204"/>
    </location>
</feature>
<sequence length="257" mass="28154">MFATLLLQVAAKADFTIPKNDVVGFTFFVSTFALLAAGAFFLLERNSLPPQWRTSLTVAGIICIIAGVNYYFMRGLYIQTHESPTQFRYIDWVLTVPMLCAQFYLLLSPAGAKTGSLWVLATGAVWMIAFGYLGEISGPAHSIIWGSISTLGYLAVVYEVWFGRLGKLVDQSESIDVVNAFNYLGYFIIIGWAIYPLGYMMAPGNLLSGLHIDMNLVYNVGDVINKIGFGFIVYTMARSAGARSKATAAEPARVAAY</sequence>
<evidence type="ECO:0000256" key="6">
    <source>
        <dbReference type="ARBA" id="ARBA00022925"/>
    </source>
</evidence>
<gene>
    <name evidence="12" type="ORF">HNP98_002070</name>
</gene>
<evidence type="ECO:0000256" key="8">
    <source>
        <dbReference type="ARBA" id="ARBA00022991"/>
    </source>
</evidence>
<protein>
    <submittedName>
        <fullName evidence="12">Bacteriorhodopsin</fullName>
    </submittedName>
</protein>
<dbReference type="EMBL" id="JABSNP010000008">
    <property type="protein sequence ID" value="NRT19246.1"/>
    <property type="molecule type" value="Genomic_DNA"/>
</dbReference>
<feature type="transmembrane region" description="Helical" evidence="11">
    <location>
        <begin position="92"/>
        <end position="110"/>
    </location>
</feature>
<keyword evidence="13" id="KW-1185">Reference proteome</keyword>
<evidence type="ECO:0000313" key="13">
    <source>
        <dbReference type="Proteomes" id="UP000779507"/>
    </source>
</evidence>
<dbReference type="SMART" id="SM01021">
    <property type="entry name" value="Bac_rhodopsin"/>
    <property type="match status" value="1"/>
</dbReference>
<evidence type="ECO:0000313" key="12">
    <source>
        <dbReference type="EMBL" id="NRT19246.1"/>
    </source>
</evidence>
<evidence type="ECO:0000256" key="11">
    <source>
        <dbReference type="SAM" id="Phobius"/>
    </source>
</evidence>
<evidence type="ECO:0000256" key="10">
    <source>
        <dbReference type="ARBA" id="ARBA00023170"/>
    </source>
</evidence>
<keyword evidence="5 11" id="KW-0812">Transmembrane</keyword>
<evidence type="ECO:0000256" key="4">
    <source>
        <dbReference type="ARBA" id="ARBA00022606"/>
    </source>
</evidence>
<keyword evidence="10" id="KW-0675">Receptor</keyword>
<keyword evidence="3" id="KW-0600">Photoreceptor protein</keyword>
<comment type="similarity">
    <text evidence="2">Belongs to the archaeal/bacterial/fungal opsin family.</text>
</comment>
<proteinExistence type="inferred from homology"/>
<dbReference type="RefSeq" id="WP_173809980.1">
    <property type="nucleotide sequence ID" value="NZ_JABSNP010000008.1"/>
</dbReference>
<accession>A0ABX2FPZ3</accession>
<dbReference type="InterPro" id="IPR001425">
    <property type="entry name" value="Arc/bac/fun_rhodopsins"/>
</dbReference>
<comment type="subcellular location">
    <subcellularLocation>
        <location evidence="1">Membrane</location>
        <topology evidence="1">Multi-pass membrane protein</topology>
    </subcellularLocation>
</comment>
<dbReference type="PRINTS" id="PR00251">
    <property type="entry name" value="BACTRLOPSIN"/>
</dbReference>
<keyword evidence="6" id="KW-0681">Retinal protein</keyword>
<feature type="transmembrane region" description="Helical" evidence="11">
    <location>
        <begin position="117"/>
        <end position="134"/>
    </location>
</feature>
<keyword evidence="9 11" id="KW-0472">Membrane</keyword>
<evidence type="ECO:0000256" key="7">
    <source>
        <dbReference type="ARBA" id="ARBA00022989"/>
    </source>
</evidence>
<dbReference type="PANTHER" id="PTHR28286:SF2">
    <property type="entry name" value="BACTERIORHODOPSIN _OPSIN, NOPA (EUROFUNG)"/>
    <property type="match status" value="1"/>
</dbReference>
<evidence type="ECO:0000256" key="1">
    <source>
        <dbReference type="ARBA" id="ARBA00004141"/>
    </source>
</evidence>
<dbReference type="PANTHER" id="PTHR28286">
    <property type="match status" value="1"/>
</dbReference>
<dbReference type="Gene3D" id="1.20.1070.10">
    <property type="entry name" value="Rhodopsin 7-helix transmembrane proteins"/>
    <property type="match status" value="1"/>
</dbReference>
<dbReference type="Pfam" id="PF01036">
    <property type="entry name" value="Bac_rhodopsin"/>
    <property type="match status" value="1"/>
</dbReference>
<dbReference type="Proteomes" id="UP000779507">
    <property type="component" value="Unassembled WGS sequence"/>
</dbReference>
<reference evidence="12 13" key="1">
    <citation type="submission" date="2020-05" db="EMBL/GenBank/DDBJ databases">
        <title>Genomic Encyclopedia of Type Strains, Phase IV (KMG-V): Genome sequencing to study the core and pangenomes of soil and plant-associated prokaryotes.</title>
        <authorList>
            <person name="Whitman W."/>
        </authorList>
    </citation>
    <scope>NUCLEOTIDE SEQUENCE [LARGE SCALE GENOMIC DNA]</scope>
    <source>
        <strain evidence="12 13">9A</strain>
    </source>
</reference>
<evidence type="ECO:0000256" key="9">
    <source>
        <dbReference type="ARBA" id="ARBA00023136"/>
    </source>
</evidence>
<comment type="caution">
    <text evidence="12">The sequence shown here is derived from an EMBL/GenBank/DDBJ whole genome shotgun (WGS) entry which is preliminary data.</text>
</comment>
<evidence type="ECO:0000256" key="2">
    <source>
        <dbReference type="ARBA" id="ARBA00008130"/>
    </source>
</evidence>
<evidence type="ECO:0000256" key="3">
    <source>
        <dbReference type="ARBA" id="ARBA00022543"/>
    </source>
</evidence>
<feature type="transmembrane region" description="Helical" evidence="11">
    <location>
        <begin position="140"/>
        <end position="162"/>
    </location>
</feature>